<feature type="compositionally biased region" description="Low complexity" evidence="2">
    <location>
        <begin position="848"/>
        <end position="868"/>
    </location>
</feature>
<evidence type="ECO:0000313" key="3">
    <source>
        <dbReference type="Proteomes" id="UP000095281"/>
    </source>
</evidence>
<organism evidence="3 4">
    <name type="scientific">Meloidogyne hapla</name>
    <name type="common">Root-knot nematode worm</name>
    <dbReference type="NCBI Taxonomy" id="6305"/>
    <lineage>
        <taxon>Eukaryota</taxon>
        <taxon>Metazoa</taxon>
        <taxon>Ecdysozoa</taxon>
        <taxon>Nematoda</taxon>
        <taxon>Chromadorea</taxon>
        <taxon>Rhabditida</taxon>
        <taxon>Tylenchina</taxon>
        <taxon>Tylenchomorpha</taxon>
        <taxon>Tylenchoidea</taxon>
        <taxon>Meloidogynidae</taxon>
        <taxon>Meloidogyninae</taxon>
        <taxon>Meloidogyne</taxon>
    </lineage>
</organism>
<evidence type="ECO:0000256" key="1">
    <source>
        <dbReference type="SAM" id="Coils"/>
    </source>
</evidence>
<evidence type="ECO:0000313" key="4">
    <source>
        <dbReference type="WBParaSite" id="MhA1_Contig2057.frz3.fgene1"/>
    </source>
</evidence>
<reference evidence="4" key="1">
    <citation type="submission" date="2016-11" db="UniProtKB">
        <authorList>
            <consortium name="WormBaseParasite"/>
        </authorList>
    </citation>
    <scope>IDENTIFICATION</scope>
</reference>
<dbReference type="OMA" id="GSCPICM"/>
<dbReference type="AlphaFoldDB" id="A0A1I8BEV0"/>
<accession>A0A1I8BEV0</accession>
<feature type="region of interest" description="Disordered" evidence="2">
    <location>
        <begin position="848"/>
        <end position="877"/>
    </location>
</feature>
<proteinExistence type="predicted"/>
<feature type="coiled-coil region" evidence="1">
    <location>
        <begin position="69"/>
        <end position="430"/>
    </location>
</feature>
<sequence>MEKEIALFYSWLKEENNQNTNNSLREEQNDLQKNSGNSGNEVTVDNSSTTKSSQTELSFSKDETFDVNLKHKIEEITNLRVQLSKKDEELNHLKSLQISSETLADRLKLKDKIINECKVRMAENDEKIEKLEGEVVQLNQQNYMLELDKKNYNSKKEAESPALNKLQSEYQHLLKDLSEQRKETKKAEEANKINEEKCKRLNSDIKHQKDCYDDWQKQTLNNHKKELQEEIKKINEQHRDEIKRMTESSLLKQKSDGKSQLQIKEFENKRLNAELETQRKTLEEEIRKSSDNYKKMEAKYRKAVLENQELQQINYNKFEEWKRTELDRHINGFNLEILKIKEEHKNELEMKEKEFKELKKRLKQGLDNEEQINKKYDELLETVGELKKAVFENIEEEKQQPKTSNHQNIQENQEEIRKRLESEYSNKLKNSLRDICEEQHRIKIKKEQLDSMILKQQCTDCELFKFAYNKMKEKNDNCLKSGCEICSGTRSLDSLECQSSFQSSANSSNNQPSPKTPPKHKETSRKRNNQGHLKSNNDSSQSAGQISATRQVFNNSNDIEPGRRTVESGTSSLISIPPLDPQQPEINKSVTVDIKVEMDDAGLDAQLEIQNKNLENNIRLIRSKSVAALYSPPPPPPQTFPITQTNIQSTSRMEDFINPPQPPTYLQTISDNNFRFNQQQFNSVGNSQITTPQIFPQQQTQNQNLQHLGLIYSSEQQQRQLFQQPTIQQQQQIHYPSNISYASSLPLNNPQMIQQNQMSQYQTAQQNRTAPQPIIQNNLNQQNVDFSSNSAMQQLVQQQANFQQQQQVRLPHHQTYNQPQNQNYSTGRPTDPRFQNSAIFNALFSMMQQHSQSQQQPQVNNPQQVQQQPKNKSRRKK</sequence>
<feature type="compositionally biased region" description="Low complexity" evidence="2">
    <location>
        <begin position="500"/>
        <end position="513"/>
    </location>
</feature>
<feature type="compositionally biased region" description="Polar residues" evidence="2">
    <location>
        <begin position="530"/>
        <end position="558"/>
    </location>
</feature>
<keyword evidence="1" id="KW-0175">Coiled coil</keyword>
<feature type="region of interest" description="Disordered" evidence="2">
    <location>
        <begin position="17"/>
        <end position="55"/>
    </location>
</feature>
<name>A0A1I8BEV0_MELHA</name>
<feature type="region of interest" description="Disordered" evidence="2">
    <location>
        <begin position="815"/>
        <end position="834"/>
    </location>
</feature>
<protein>
    <submittedName>
        <fullName evidence="4">GRIP domain-containing protein</fullName>
    </submittedName>
</protein>
<feature type="compositionally biased region" description="Polar residues" evidence="2">
    <location>
        <begin position="31"/>
        <end position="55"/>
    </location>
</feature>
<dbReference type="Proteomes" id="UP000095281">
    <property type="component" value="Unplaced"/>
</dbReference>
<dbReference type="WBParaSite" id="MhA1_Contig2057.frz3.fgene1">
    <property type="protein sequence ID" value="MhA1_Contig2057.frz3.fgene1"/>
    <property type="gene ID" value="MhA1_Contig2057.frz3.fgene1"/>
</dbReference>
<evidence type="ECO:0000256" key="2">
    <source>
        <dbReference type="SAM" id="MobiDB-lite"/>
    </source>
</evidence>
<keyword evidence="3" id="KW-1185">Reference proteome</keyword>
<feature type="region of interest" description="Disordered" evidence="2">
    <location>
        <begin position="500"/>
        <end position="585"/>
    </location>
</feature>